<evidence type="ECO:0000313" key="4">
    <source>
        <dbReference type="RefSeq" id="XP_011498197.1"/>
    </source>
</evidence>
<evidence type="ECO:0000256" key="2">
    <source>
        <dbReference type="SAM" id="SignalP"/>
    </source>
</evidence>
<reference evidence="4" key="1">
    <citation type="submission" date="2025-08" db="UniProtKB">
        <authorList>
            <consortium name="RefSeq"/>
        </authorList>
    </citation>
    <scope>IDENTIFICATION</scope>
</reference>
<feature type="chain" id="PRO_5042516785" evidence="2">
    <location>
        <begin position="20"/>
        <end position="117"/>
    </location>
</feature>
<dbReference type="Proteomes" id="UP000695007">
    <property type="component" value="Unplaced"/>
</dbReference>
<accession>A0AAJ7DVR2</accession>
<proteinExistence type="predicted"/>
<dbReference type="AlphaFoldDB" id="A0AAJ7DVR2"/>
<feature type="compositionally biased region" description="Basic and acidic residues" evidence="1">
    <location>
        <begin position="99"/>
        <end position="109"/>
    </location>
</feature>
<feature type="region of interest" description="Disordered" evidence="1">
    <location>
        <begin position="90"/>
        <end position="117"/>
    </location>
</feature>
<sequence length="117" mass="13227">MKFLIILFLFIISYVSVNCDLTDCIEMCEVGAPNEEMKRQCIADCHRVVTCGAHLLKTVEDCIAFCHKKVKPSFIKDCEKGCRFTFDLRKATTKPPNNSKDDPSKERANNSRVGAVH</sequence>
<dbReference type="GeneID" id="105362456"/>
<protein>
    <submittedName>
        <fullName evidence="4">Uncharacterized protein LOC105362456</fullName>
    </submittedName>
</protein>
<keyword evidence="2" id="KW-0732">Signal</keyword>
<dbReference type="KEGG" id="csol:105362456"/>
<evidence type="ECO:0000256" key="1">
    <source>
        <dbReference type="SAM" id="MobiDB-lite"/>
    </source>
</evidence>
<organism evidence="3 4">
    <name type="scientific">Ceratosolen solmsi marchali</name>
    <dbReference type="NCBI Taxonomy" id="326594"/>
    <lineage>
        <taxon>Eukaryota</taxon>
        <taxon>Metazoa</taxon>
        <taxon>Ecdysozoa</taxon>
        <taxon>Arthropoda</taxon>
        <taxon>Hexapoda</taxon>
        <taxon>Insecta</taxon>
        <taxon>Pterygota</taxon>
        <taxon>Neoptera</taxon>
        <taxon>Endopterygota</taxon>
        <taxon>Hymenoptera</taxon>
        <taxon>Apocrita</taxon>
        <taxon>Proctotrupomorpha</taxon>
        <taxon>Chalcidoidea</taxon>
        <taxon>Agaonidae</taxon>
        <taxon>Agaoninae</taxon>
        <taxon>Ceratosolen</taxon>
    </lineage>
</organism>
<gene>
    <name evidence="4" type="primary">LOC105362456</name>
</gene>
<name>A0AAJ7DVR2_9HYME</name>
<keyword evidence="3" id="KW-1185">Reference proteome</keyword>
<evidence type="ECO:0000313" key="3">
    <source>
        <dbReference type="Proteomes" id="UP000695007"/>
    </source>
</evidence>
<feature type="signal peptide" evidence="2">
    <location>
        <begin position="1"/>
        <end position="19"/>
    </location>
</feature>
<dbReference type="RefSeq" id="XP_011498197.1">
    <property type="nucleotide sequence ID" value="XM_011499895.1"/>
</dbReference>